<proteinExistence type="predicted"/>
<evidence type="ECO:0000313" key="2">
    <source>
        <dbReference type="EMBL" id="CAH1128049.1"/>
    </source>
</evidence>
<dbReference type="PANTHER" id="PTHR31350">
    <property type="entry name" value="SI:DKEY-261L7.2"/>
    <property type="match status" value="1"/>
</dbReference>
<organism evidence="2 3">
    <name type="scientific">Ceutorhynchus assimilis</name>
    <name type="common">cabbage seed weevil</name>
    <dbReference type="NCBI Taxonomy" id="467358"/>
    <lineage>
        <taxon>Eukaryota</taxon>
        <taxon>Metazoa</taxon>
        <taxon>Ecdysozoa</taxon>
        <taxon>Arthropoda</taxon>
        <taxon>Hexapoda</taxon>
        <taxon>Insecta</taxon>
        <taxon>Pterygota</taxon>
        <taxon>Neoptera</taxon>
        <taxon>Endopterygota</taxon>
        <taxon>Coleoptera</taxon>
        <taxon>Polyphaga</taxon>
        <taxon>Cucujiformia</taxon>
        <taxon>Curculionidae</taxon>
        <taxon>Ceutorhynchinae</taxon>
        <taxon>Ceutorhynchus</taxon>
    </lineage>
</organism>
<sequence>MERLPVELIEKISVDDGLSIQDAINLSLTCRRLQDAIRSNNGIWNIKFYQLNPLLKNKLEVPQESYYDELKHLYKVKKRIMIMLEDMSEKFYTVQELSHDDLKEWEDFVQEYCNNYFYIVQDLLEMSDGKFNPIESAGMIPFNTPGHLTQKYYALKVLRGIRQTYLSKMWRQYIAKPPEQCFLEEGATIMAEWFQCKRDSDFEEISWCLDDIADMVKKQVQITYPNSPLSQVCSEQLNAWRTSKIPDNDNWNFNDLCDVLKTIGQVLFHRLNFQISDQYEDFNCGDFFLNIALQTKRATLPLLAIIYDAVARRLGIRCEISMCSPLCFLWFCMIDEPVVYYYIDLSAEGKISRNAKCHIQIHNTREANHPPTPATNIIIFLVSHFRQLVVDYVTLRSTLEFQQVIDPNDHRIRNNLAALYLRLNISAVDLQNGDSRLVVFCERPNFRTHCPTDIYHTLLEPVKRPEYVQFAVGMVMKHKKFSYRCVIFNWDKECVASPTWISQNQIADLKYGTKQPFYNVIGEDYSHRYVAQENLMLCKDTNMPQDNGVLGRYFSHFHNTYFVPNRVTEKLFPHDGAIRRKFENELIWQSGL</sequence>
<dbReference type="SMART" id="SM00992">
    <property type="entry name" value="YccV-like"/>
    <property type="match status" value="1"/>
</dbReference>
<dbReference type="Pfam" id="PF13369">
    <property type="entry name" value="Transglut_core2"/>
    <property type="match status" value="1"/>
</dbReference>
<keyword evidence="3" id="KW-1185">Reference proteome</keyword>
<dbReference type="GO" id="GO:0003677">
    <property type="term" value="F:DNA binding"/>
    <property type="evidence" value="ECO:0007669"/>
    <property type="project" value="InterPro"/>
</dbReference>
<dbReference type="SUPFAM" id="SSF141255">
    <property type="entry name" value="YccV-like"/>
    <property type="match status" value="1"/>
</dbReference>
<evidence type="ECO:0000313" key="3">
    <source>
        <dbReference type="Proteomes" id="UP001152799"/>
    </source>
</evidence>
<dbReference type="EMBL" id="OU892279">
    <property type="protein sequence ID" value="CAH1128049.1"/>
    <property type="molecule type" value="Genomic_DNA"/>
</dbReference>
<dbReference type="InterPro" id="IPR011722">
    <property type="entry name" value="Hemimethylated_DNA-bd_dom"/>
</dbReference>
<dbReference type="Gene3D" id="2.30.30.390">
    <property type="entry name" value="Hemimethylated DNA-binding domain"/>
    <property type="match status" value="1"/>
</dbReference>
<accession>A0A9P0DDC9</accession>
<evidence type="ECO:0000259" key="1">
    <source>
        <dbReference type="SMART" id="SM00992"/>
    </source>
</evidence>
<feature type="domain" description="Hemimethylated DNA-binding" evidence="1">
    <location>
        <begin position="467"/>
        <end position="565"/>
    </location>
</feature>
<protein>
    <recommendedName>
        <fullName evidence="1">Hemimethylated DNA-binding domain-containing protein</fullName>
    </recommendedName>
</protein>
<dbReference type="PANTHER" id="PTHR31350:SF21">
    <property type="entry name" value="F-BOX ONLY PROTEIN 21"/>
    <property type="match status" value="1"/>
</dbReference>
<dbReference type="NCBIfam" id="TIGR02097">
    <property type="entry name" value="yccV"/>
    <property type="match status" value="1"/>
</dbReference>
<dbReference type="Pfam" id="PF08755">
    <property type="entry name" value="YccV-like"/>
    <property type="match status" value="1"/>
</dbReference>
<dbReference type="InterPro" id="IPR032698">
    <property type="entry name" value="SirB1_N"/>
</dbReference>
<dbReference type="InterPro" id="IPR036623">
    <property type="entry name" value="Hemimethylated_DNA-bd_sf"/>
</dbReference>
<name>A0A9P0DDC9_9CUCU</name>
<dbReference type="AlphaFoldDB" id="A0A9P0DDC9"/>
<reference evidence="2" key="1">
    <citation type="submission" date="2022-01" db="EMBL/GenBank/DDBJ databases">
        <authorList>
            <person name="King R."/>
        </authorList>
    </citation>
    <scope>NUCLEOTIDE SEQUENCE</scope>
</reference>
<dbReference type="OrthoDB" id="28868at2759"/>
<dbReference type="Proteomes" id="UP001152799">
    <property type="component" value="Chromosome 3"/>
</dbReference>
<gene>
    <name evidence="2" type="ORF">CEUTPL_LOCUS6813</name>
</gene>